<keyword evidence="1" id="KW-0732">Signal</keyword>
<dbReference type="Proteomes" id="UP000076744">
    <property type="component" value="Unassembled WGS sequence"/>
</dbReference>
<dbReference type="GeneID" id="30018027"/>
<organism evidence="2 3">
    <name type="scientific">Cordyceps fumosorosea (strain ARSEF 2679)</name>
    <name type="common">Isaria fumosorosea</name>
    <dbReference type="NCBI Taxonomy" id="1081104"/>
    <lineage>
        <taxon>Eukaryota</taxon>
        <taxon>Fungi</taxon>
        <taxon>Dikarya</taxon>
        <taxon>Ascomycota</taxon>
        <taxon>Pezizomycotina</taxon>
        <taxon>Sordariomycetes</taxon>
        <taxon>Hypocreomycetidae</taxon>
        <taxon>Hypocreales</taxon>
        <taxon>Cordycipitaceae</taxon>
        <taxon>Cordyceps</taxon>
    </lineage>
</organism>
<sequence>MRFTPAATTAFAALTSLCAALPTSAGGSGLVTAAVDLGPRAGNDIADSAAGLANSIQGGNGGDIADSALGLASSIVGSIFNKKEN</sequence>
<dbReference type="RefSeq" id="XP_018707065.1">
    <property type="nucleotide sequence ID" value="XM_018845342.1"/>
</dbReference>
<feature type="chain" id="PRO_5007836999" evidence="1">
    <location>
        <begin position="21"/>
        <end position="85"/>
    </location>
</feature>
<evidence type="ECO:0000256" key="1">
    <source>
        <dbReference type="SAM" id="SignalP"/>
    </source>
</evidence>
<protein>
    <submittedName>
        <fullName evidence="2">Uncharacterized protein</fullName>
    </submittedName>
</protein>
<evidence type="ECO:0000313" key="3">
    <source>
        <dbReference type="Proteomes" id="UP000076744"/>
    </source>
</evidence>
<accession>A0A162LIZ4</accession>
<keyword evidence="3" id="KW-1185">Reference proteome</keyword>
<evidence type="ECO:0000313" key="2">
    <source>
        <dbReference type="EMBL" id="OAA71184.1"/>
    </source>
</evidence>
<dbReference type="EMBL" id="AZHB01000003">
    <property type="protein sequence ID" value="OAA71184.1"/>
    <property type="molecule type" value="Genomic_DNA"/>
</dbReference>
<comment type="caution">
    <text evidence="2">The sequence shown here is derived from an EMBL/GenBank/DDBJ whole genome shotgun (WGS) entry which is preliminary data.</text>
</comment>
<name>A0A162LIZ4_CORFA</name>
<dbReference type="AlphaFoldDB" id="A0A162LIZ4"/>
<proteinExistence type="predicted"/>
<feature type="signal peptide" evidence="1">
    <location>
        <begin position="1"/>
        <end position="20"/>
    </location>
</feature>
<dbReference type="OrthoDB" id="10314383at2759"/>
<gene>
    <name evidence="2" type="ORF">ISF_01735</name>
</gene>
<reference evidence="2 3" key="1">
    <citation type="journal article" date="2016" name="Genome Biol. Evol.">
        <title>Divergent and convergent evolution of fungal pathogenicity.</title>
        <authorList>
            <person name="Shang Y."/>
            <person name="Xiao G."/>
            <person name="Zheng P."/>
            <person name="Cen K."/>
            <person name="Zhan S."/>
            <person name="Wang C."/>
        </authorList>
    </citation>
    <scope>NUCLEOTIDE SEQUENCE [LARGE SCALE GENOMIC DNA]</scope>
    <source>
        <strain evidence="2 3">ARSEF 2679</strain>
    </source>
</reference>